<proteinExistence type="predicted"/>
<name>A0A9P0HU80_NEZVI</name>
<dbReference type="Proteomes" id="UP001152798">
    <property type="component" value="Chromosome 7"/>
</dbReference>
<feature type="region of interest" description="Disordered" evidence="1">
    <location>
        <begin position="1"/>
        <end position="45"/>
    </location>
</feature>
<accession>A0A9P0HU80</accession>
<sequence length="228" mass="25397">MEDSSGRAFARTSSGHHGSPGFESEQEGTTFQWPSFQRTGPSPFLPLRIQGRQSQFLEPDCYPPFLPFPAVPEGLDNLSLPPLERPFAPPPPPGQATCQGPRPHVYTISWPSPPLQLDHQLYSGPYSSLYRGEEGGGCHGDEEGCQLLHPSLARSAELLQGPRVTDDLGWQFLSQDSHEKKKKRWTRDQEERDRARRGRWTPVGGLAVSTTALSMTSRLATSYRLSSW</sequence>
<organism evidence="2 3">
    <name type="scientific">Nezara viridula</name>
    <name type="common">Southern green stink bug</name>
    <name type="synonym">Cimex viridulus</name>
    <dbReference type="NCBI Taxonomy" id="85310"/>
    <lineage>
        <taxon>Eukaryota</taxon>
        <taxon>Metazoa</taxon>
        <taxon>Ecdysozoa</taxon>
        <taxon>Arthropoda</taxon>
        <taxon>Hexapoda</taxon>
        <taxon>Insecta</taxon>
        <taxon>Pterygota</taxon>
        <taxon>Neoptera</taxon>
        <taxon>Paraneoptera</taxon>
        <taxon>Hemiptera</taxon>
        <taxon>Heteroptera</taxon>
        <taxon>Panheteroptera</taxon>
        <taxon>Pentatomomorpha</taxon>
        <taxon>Pentatomoidea</taxon>
        <taxon>Pentatomidae</taxon>
        <taxon>Pentatominae</taxon>
        <taxon>Nezara</taxon>
    </lineage>
</organism>
<keyword evidence="3" id="KW-1185">Reference proteome</keyword>
<feature type="region of interest" description="Disordered" evidence="1">
    <location>
        <begin position="179"/>
        <end position="199"/>
    </location>
</feature>
<gene>
    <name evidence="2" type="ORF">NEZAVI_LOCUS15838</name>
</gene>
<evidence type="ECO:0000313" key="3">
    <source>
        <dbReference type="Proteomes" id="UP001152798"/>
    </source>
</evidence>
<feature type="compositionally biased region" description="Polar residues" evidence="1">
    <location>
        <begin position="27"/>
        <end position="40"/>
    </location>
</feature>
<evidence type="ECO:0000256" key="1">
    <source>
        <dbReference type="SAM" id="MobiDB-lite"/>
    </source>
</evidence>
<protein>
    <submittedName>
        <fullName evidence="2">Uncharacterized protein</fullName>
    </submittedName>
</protein>
<evidence type="ECO:0000313" key="2">
    <source>
        <dbReference type="EMBL" id="CAH1408274.1"/>
    </source>
</evidence>
<dbReference type="EMBL" id="OV725083">
    <property type="protein sequence ID" value="CAH1408274.1"/>
    <property type="molecule type" value="Genomic_DNA"/>
</dbReference>
<reference evidence="2" key="1">
    <citation type="submission" date="2022-01" db="EMBL/GenBank/DDBJ databases">
        <authorList>
            <person name="King R."/>
        </authorList>
    </citation>
    <scope>NUCLEOTIDE SEQUENCE</scope>
</reference>
<dbReference type="AlphaFoldDB" id="A0A9P0HU80"/>